<proteinExistence type="predicted"/>
<organism evidence="2 3">
    <name type="scientific">Wickerhamomyces pijperi</name>
    <name type="common">Yeast</name>
    <name type="synonym">Pichia pijperi</name>
    <dbReference type="NCBI Taxonomy" id="599730"/>
    <lineage>
        <taxon>Eukaryota</taxon>
        <taxon>Fungi</taxon>
        <taxon>Dikarya</taxon>
        <taxon>Ascomycota</taxon>
        <taxon>Saccharomycotina</taxon>
        <taxon>Saccharomycetes</taxon>
        <taxon>Phaffomycetales</taxon>
        <taxon>Wickerhamomycetaceae</taxon>
        <taxon>Wickerhamomyces</taxon>
    </lineage>
</organism>
<feature type="compositionally biased region" description="Polar residues" evidence="1">
    <location>
        <begin position="322"/>
        <end position="333"/>
    </location>
</feature>
<dbReference type="EMBL" id="JAEUBG010002405">
    <property type="protein sequence ID" value="KAH3684593.1"/>
    <property type="molecule type" value="Genomic_DNA"/>
</dbReference>
<name>A0A9P8Q5N2_WICPI</name>
<feature type="compositionally biased region" description="Low complexity" evidence="1">
    <location>
        <begin position="273"/>
        <end position="286"/>
    </location>
</feature>
<evidence type="ECO:0000313" key="2">
    <source>
        <dbReference type="EMBL" id="KAH3684593.1"/>
    </source>
</evidence>
<dbReference type="OrthoDB" id="3981301at2759"/>
<feature type="compositionally biased region" description="Acidic residues" evidence="1">
    <location>
        <begin position="256"/>
        <end position="266"/>
    </location>
</feature>
<keyword evidence="3" id="KW-1185">Reference proteome</keyword>
<evidence type="ECO:0000313" key="3">
    <source>
        <dbReference type="Proteomes" id="UP000774326"/>
    </source>
</evidence>
<feature type="compositionally biased region" description="Basic residues" evidence="1">
    <location>
        <begin position="28"/>
        <end position="38"/>
    </location>
</feature>
<dbReference type="Proteomes" id="UP000774326">
    <property type="component" value="Unassembled WGS sequence"/>
</dbReference>
<feature type="region of interest" description="Disordered" evidence="1">
    <location>
        <begin position="1"/>
        <end position="38"/>
    </location>
</feature>
<feature type="compositionally biased region" description="Polar residues" evidence="1">
    <location>
        <begin position="1"/>
        <end position="20"/>
    </location>
</feature>
<feature type="region of interest" description="Disordered" evidence="1">
    <location>
        <begin position="78"/>
        <end position="105"/>
    </location>
</feature>
<feature type="compositionally biased region" description="Basic and acidic residues" evidence="1">
    <location>
        <begin position="217"/>
        <end position="227"/>
    </location>
</feature>
<accession>A0A9P8Q5N2</accession>
<feature type="region of interest" description="Disordered" evidence="1">
    <location>
        <begin position="299"/>
        <end position="352"/>
    </location>
</feature>
<reference evidence="2" key="1">
    <citation type="journal article" date="2021" name="Open Biol.">
        <title>Shared evolutionary footprints suggest mitochondrial oxidative damage underlies multiple complex I losses in fungi.</title>
        <authorList>
            <person name="Schikora-Tamarit M.A."/>
            <person name="Marcet-Houben M."/>
            <person name="Nosek J."/>
            <person name="Gabaldon T."/>
        </authorList>
    </citation>
    <scope>NUCLEOTIDE SEQUENCE</scope>
    <source>
        <strain evidence="2">CBS2887</strain>
    </source>
</reference>
<evidence type="ECO:0000256" key="1">
    <source>
        <dbReference type="SAM" id="MobiDB-lite"/>
    </source>
</evidence>
<comment type="caution">
    <text evidence="2">The sequence shown here is derived from an EMBL/GenBank/DDBJ whole genome shotgun (WGS) entry which is preliminary data.</text>
</comment>
<feature type="region of interest" description="Disordered" evidence="1">
    <location>
        <begin position="52"/>
        <end position="71"/>
    </location>
</feature>
<feature type="compositionally biased region" description="Polar residues" evidence="1">
    <location>
        <begin position="52"/>
        <end position="69"/>
    </location>
</feature>
<dbReference type="AlphaFoldDB" id="A0A9P8Q5N2"/>
<sequence length="605" mass="66599">MLQAPSSELQFGGSTSSAKQPANPKPVPYRRGHAHRRSAAISGDFDLDFFKNTPSINQKLSSSTPSSYNYPMHIKSLQNQYPSSTPSPPSNMSTPPTTPKNDVKSPVLNAPKLLINDVDQSFIQRSSSPQRPQQQQHQKLNSWAHSNLRHETKQALNSSYKMKNTYETPRSSNSSTPDMSHASVYQLYQIPEPSIDLDLAMGVYHDPASSSLSSSRRTFEGHRRTESAPELEDFLKHKVFTNVTSPVKNTGAIFEEEEDDEEEQQEEEHNHDNLSSTSSNSSQENSFKLGQVKTLLTKQSNSSNVSLNSSTSSSYQSFMSTPMHTPTSLKSNSQQQQQQHQHTQQRRSGASAARYQNYYTNSALLSHALKSSECLVMQNKPSISSLDNYTNNVPSSVSLKSSLSSSSSYSNSGFKFQSRAYDMPAKSYQQTYQTPPRQAYNSPTFSEPVPALHNSTSTLAKPKSTTQSPVAVTVATIIPTAKQPPLRTHKKSNSLISSLTSRIRGGSISSSSVKSQTLYANTSSDEELDADTTITPFNVGEPGPVLDLSSNVTPKIDRTGTMNVIQSPVKVPVAGRSVSVDEGHALEEKKGAKSKNKRFFNWIKK</sequence>
<feature type="region of interest" description="Disordered" evidence="1">
    <location>
        <begin position="124"/>
        <end position="147"/>
    </location>
</feature>
<reference evidence="2" key="2">
    <citation type="submission" date="2021-01" db="EMBL/GenBank/DDBJ databases">
        <authorList>
            <person name="Schikora-Tamarit M.A."/>
        </authorList>
    </citation>
    <scope>NUCLEOTIDE SEQUENCE</scope>
    <source>
        <strain evidence="2">CBS2887</strain>
    </source>
</reference>
<gene>
    <name evidence="2" type="ORF">WICPIJ_004424</name>
</gene>
<feature type="compositionally biased region" description="Low complexity" evidence="1">
    <location>
        <begin position="300"/>
        <end position="320"/>
    </location>
</feature>
<feature type="compositionally biased region" description="Low complexity" evidence="1">
    <location>
        <begin position="124"/>
        <end position="138"/>
    </location>
</feature>
<protein>
    <submittedName>
        <fullName evidence="2">Uncharacterized protein</fullName>
    </submittedName>
</protein>
<feature type="region of interest" description="Disordered" evidence="1">
    <location>
        <begin position="207"/>
        <end position="230"/>
    </location>
</feature>
<feature type="region of interest" description="Disordered" evidence="1">
    <location>
        <begin position="256"/>
        <end position="286"/>
    </location>
</feature>